<organism evidence="8 9">
    <name type="scientific">Nocardioides agri</name>
    <dbReference type="NCBI Taxonomy" id="2682843"/>
    <lineage>
        <taxon>Bacteria</taxon>
        <taxon>Bacillati</taxon>
        <taxon>Actinomycetota</taxon>
        <taxon>Actinomycetes</taxon>
        <taxon>Propionibacteriales</taxon>
        <taxon>Nocardioidaceae</taxon>
        <taxon>Nocardioides</taxon>
    </lineage>
</organism>
<sequence length="308" mass="31995">MRPPGRRWSTATGATSRVPPAPATPSAGAAARPSAATACSSSTRRSGTSSTTDPRCPSMTSDGTAALSCAGIRASYGPVQVLFDAGLTVEQGEKVALLGPNGVGKSTLLKVIGGLLRPDDGSVHLGGVDVTRMPTRKRVDLGLCQVVGQATFPSLTVAENLAMHGYTSGSRRWTKEAVEAALAVFPRLHARRDQPASNLSGGERQMLALAKAIVAEPKLLVIDEFSLGLAPVVVGGLMELVRRLNERGSAVLLVEQSVNVALSLVDRVYMMEKGEIIAEDTAAELAADPERVRALMLGGHAVPEGAQA</sequence>
<dbReference type="Gene3D" id="3.40.50.300">
    <property type="entry name" value="P-loop containing nucleotide triphosphate hydrolases"/>
    <property type="match status" value="1"/>
</dbReference>
<proteinExistence type="inferred from homology"/>
<dbReference type="SUPFAM" id="SSF52540">
    <property type="entry name" value="P-loop containing nucleoside triphosphate hydrolases"/>
    <property type="match status" value="1"/>
</dbReference>
<feature type="compositionally biased region" description="Low complexity" evidence="6">
    <location>
        <begin position="24"/>
        <end position="55"/>
    </location>
</feature>
<dbReference type="EMBL" id="WSEK01000004">
    <property type="protein sequence ID" value="MVQ48458.1"/>
    <property type="molecule type" value="Genomic_DNA"/>
</dbReference>
<keyword evidence="5" id="KW-0029">Amino-acid transport</keyword>
<reference evidence="8 9" key="1">
    <citation type="submission" date="2019-12" db="EMBL/GenBank/DDBJ databases">
        <authorList>
            <person name="Huq M.A."/>
        </authorList>
    </citation>
    <scope>NUCLEOTIDE SEQUENCE [LARGE SCALE GENOMIC DNA]</scope>
    <source>
        <strain evidence="8 9">MAH-18</strain>
    </source>
</reference>
<keyword evidence="3" id="KW-0547">Nucleotide-binding</keyword>
<evidence type="ECO:0000256" key="4">
    <source>
        <dbReference type="ARBA" id="ARBA00022840"/>
    </source>
</evidence>
<feature type="domain" description="ABC transporter" evidence="7">
    <location>
        <begin position="67"/>
        <end position="298"/>
    </location>
</feature>
<evidence type="ECO:0000256" key="2">
    <source>
        <dbReference type="ARBA" id="ARBA00022448"/>
    </source>
</evidence>
<dbReference type="PROSITE" id="PS50893">
    <property type="entry name" value="ABC_TRANSPORTER_2"/>
    <property type="match status" value="1"/>
</dbReference>
<evidence type="ECO:0000256" key="3">
    <source>
        <dbReference type="ARBA" id="ARBA00022741"/>
    </source>
</evidence>
<dbReference type="GO" id="GO:0005524">
    <property type="term" value="F:ATP binding"/>
    <property type="evidence" value="ECO:0007669"/>
    <property type="project" value="UniProtKB-KW"/>
</dbReference>
<dbReference type="PANTHER" id="PTHR43820:SF6">
    <property type="entry name" value="ABC TRANSPORTER ATP-BINDING PROTEIN"/>
    <property type="match status" value="1"/>
</dbReference>
<evidence type="ECO:0000256" key="5">
    <source>
        <dbReference type="ARBA" id="ARBA00022970"/>
    </source>
</evidence>
<name>A0A6L6XNC3_9ACTN</name>
<dbReference type="PROSITE" id="PS00211">
    <property type="entry name" value="ABC_TRANSPORTER_1"/>
    <property type="match status" value="1"/>
</dbReference>
<dbReference type="AlphaFoldDB" id="A0A6L6XNC3"/>
<feature type="region of interest" description="Disordered" evidence="6">
    <location>
        <begin position="1"/>
        <end position="61"/>
    </location>
</feature>
<protein>
    <submittedName>
        <fullName evidence="8">ATP-binding cassette domain-containing protein</fullName>
    </submittedName>
</protein>
<dbReference type="InterPro" id="IPR027417">
    <property type="entry name" value="P-loop_NTPase"/>
</dbReference>
<keyword evidence="2" id="KW-0813">Transport</keyword>
<dbReference type="InterPro" id="IPR017871">
    <property type="entry name" value="ABC_transporter-like_CS"/>
</dbReference>
<evidence type="ECO:0000313" key="9">
    <source>
        <dbReference type="Proteomes" id="UP000473525"/>
    </source>
</evidence>
<comment type="similarity">
    <text evidence="1">Belongs to the ABC transporter superfamily.</text>
</comment>
<accession>A0A6L6XNC3</accession>
<evidence type="ECO:0000313" key="8">
    <source>
        <dbReference type="EMBL" id="MVQ48458.1"/>
    </source>
</evidence>
<dbReference type="SMART" id="SM00382">
    <property type="entry name" value="AAA"/>
    <property type="match status" value="1"/>
</dbReference>
<dbReference type="Proteomes" id="UP000473525">
    <property type="component" value="Unassembled WGS sequence"/>
</dbReference>
<evidence type="ECO:0000256" key="1">
    <source>
        <dbReference type="ARBA" id="ARBA00005417"/>
    </source>
</evidence>
<dbReference type="InterPro" id="IPR052156">
    <property type="entry name" value="BCAA_Transport_ATP-bd_LivF"/>
</dbReference>
<dbReference type="InterPro" id="IPR003439">
    <property type="entry name" value="ABC_transporter-like_ATP-bd"/>
</dbReference>
<keyword evidence="9" id="KW-1185">Reference proteome</keyword>
<dbReference type="GO" id="GO:0015658">
    <property type="term" value="F:branched-chain amino acid transmembrane transporter activity"/>
    <property type="evidence" value="ECO:0007669"/>
    <property type="project" value="TreeGrafter"/>
</dbReference>
<evidence type="ECO:0000259" key="7">
    <source>
        <dbReference type="PROSITE" id="PS50893"/>
    </source>
</evidence>
<dbReference type="CDD" id="cd03224">
    <property type="entry name" value="ABC_TM1139_LivF_branched"/>
    <property type="match status" value="1"/>
</dbReference>
<comment type="caution">
    <text evidence="8">The sequence shown here is derived from an EMBL/GenBank/DDBJ whole genome shotgun (WGS) entry which is preliminary data.</text>
</comment>
<evidence type="ECO:0000256" key="6">
    <source>
        <dbReference type="SAM" id="MobiDB-lite"/>
    </source>
</evidence>
<gene>
    <name evidence="8" type="ORF">GON03_04650</name>
</gene>
<dbReference type="GO" id="GO:0015807">
    <property type="term" value="P:L-amino acid transport"/>
    <property type="evidence" value="ECO:0007669"/>
    <property type="project" value="TreeGrafter"/>
</dbReference>
<dbReference type="GO" id="GO:0016887">
    <property type="term" value="F:ATP hydrolysis activity"/>
    <property type="evidence" value="ECO:0007669"/>
    <property type="project" value="InterPro"/>
</dbReference>
<dbReference type="InterPro" id="IPR003593">
    <property type="entry name" value="AAA+_ATPase"/>
</dbReference>
<dbReference type="Pfam" id="PF00005">
    <property type="entry name" value="ABC_tran"/>
    <property type="match status" value="1"/>
</dbReference>
<keyword evidence="4 8" id="KW-0067">ATP-binding</keyword>
<dbReference type="PANTHER" id="PTHR43820">
    <property type="entry name" value="HIGH-AFFINITY BRANCHED-CHAIN AMINO ACID TRANSPORT ATP-BINDING PROTEIN LIVF"/>
    <property type="match status" value="1"/>
</dbReference>